<dbReference type="AlphaFoldDB" id="A0AAW9RA16"/>
<dbReference type="InterPro" id="IPR036249">
    <property type="entry name" value="Thioredoxin-like_sf"/>
</dbReference>
<gene>
    <name evidence="3" type="ORF">V3330_01180</name>
</gene>
<name>A0AAW9RA16_9GAMM</name>
<dbReference type="SFLD" id="SFLDG00358">
    <property type="entry name" value="Main_(cytGST)"/>
    <property type="match status" value="1"/>
</dbReference>
<dbReference type="PANTHER" id="PTHR43968:SF6">
    <property type="entry name" value="GLUTATHIONE S-TRANSFERASE OMEGA"/>
    <property type="match status" value="1"/>
</dbReference>
<proteinExistence type="predicted"/>
<dbReference type="Gene3D" id="1.20.1050.10">
    <property type="match status" value="1"/>
</dbReference>
<dbReference type="InterPro" id="IPR010987">
    <property type="entry name" value="Glutathione-S-Trfase_C-like"/>
</dbReference>
<dbReference type="Proteomes" id="UP001359886">
    <property type="component" value="Unassembled WGS sequence"/>
</dbReference>
<sequence>MKLLALPTSPYSARVLIQAREKDLDLEIAHPAPEQTIADFAAGNPFGRIPVLLTDSGPVIESFAIAEYLEDRFPEPRLRPADPHATARMRAFVQAVDQYLFPVLLRLRGATGEEAEQAIEQAVADGDRTVQALARLMDESGPVCGDSLSLADCAFAPACFYLERFLEPHGRPSPLDGVPRLREWWQAVNRYPSVSGVLAELRDAVSER</sequence>
<evidence type="ECO:0000259" key="1">
    <source>
        <dbReference type="PROSITE" id="PS50404"/>
    </source>
</evidence>
<dbReference type="CDD" id="cd00570">
    <property type="entry name" value="GST_N_family"/>
    <property type="match status" value="1"/>
</dbReference>
<dbReference type="EMBL" id="JAZHOG010000001">
    <property type="protein sequence ID" value="MEJ8566221.1"/>
    <property type="molecule type" value="Genomic_DNA"/>
</dbReference>
<accession>A0AAW9RA16</accession>
<dbReference type="SUPFAM" id="SSF47616">
    <property type="entry name" value="GST C-terminal domain-like"/>
    <property type="match status" value="1"/>
</dbReference>
<dbReference type="CDD" id="cd00299">
    <property type="entry name" value="GST_C_family"/>
    <property type="match status" value="1"/>
</dbReference>
<keyword evidence="4" id="KW-1185">Reference proteome</keyword>
<reference evidence="3 4" key="1">
    <citation type="submission" date="2024-02" db="EMBL/GenBank/DDBJ databases">
        <title>A novel Wenzhouxiangellaceae bacterium, isolated from coastal sediments.</title>
        <authorList>
            <person name="Du Z.-J."/>
            <person name="Ye Y.-Q."/>
            <person name="Zhang X.-Y."/>
        </authorList>
    </citation>
    <scope>NUCLEOTIDE SEQUENCE [LARGE SCALE GENOMIC DNA]</scope>
    <source>
        <strain evidence="3 4">CH-27</strain>
    </source>
</reference>
<dbReference type="PANTHER" id="PTHR43968">
    <property type="match status" value="1"/>
</dbReference>
<dbReference type="PROSITE" id="PS50405">
    <property type="entry name" value="GST_CTER"/>
    <property type="match status" value="1"/>
</dbReference>
<evidence type="ECO:0000313" key="4">
    <source>
        <dbReference type="Proteomes" id="UP001359886"/>
    </source>
</evidence>
<organism evidence="3 4">
    <name type="scientific">Elongatibacter sediminis</name>
    <dbReference type="NCBI Taxonomy" id="3119006"/>
    <lineage>
        <taxon>Bacteria</taxon>
        <taxon>Pseudomonadati</taxon>
        <taxon>Pseudomonadota</taxon>
        <taxon>Gammaproteobacteria</taxon>
        <taxon>Chromatiales</taxon>
        <taxon>Wenzhouxiangellaceae</taxon>
        <taxon>Elongatibacter</taxon>
    </lineage>
</organism>
<dbReference type="RefSeq" id="WP_354693544.1">
    <property type="nucleotide sequence ID" value="NZ_JAZHOG010000001.1"/>
</dbReference>
<dbReference type="Gene3D" id="3.40.30.10">
    <property type="entry name" value="Glutaredoxin"/>
    <property type="match status" value="1"/>
</dbReference>
<dbReference type="GO" id="GO:0005737">
    <property type="term" value="C:cytoplasm"/>
    <property type="evidence" value="ECO:0007669"/>
    <property type="project" value="TreeGrafter"/>
</dbReference>
<dbReference type="SFLD" id="SFLDS00019">
    <property type="entry name" value="Glutathione_Transferase_(cytos"/>
    <property type="match status" value="1"/>
</dbReference>
<dbReference type="InterPro" id="IPR004045">
    <property type="entry name" value="Glutathione_S-Trfase_N"/>
</dbReference>
<dbReference type="Pfam" id="PF13410">
    <property type="entry name" value="GST_C_2"/>
    <property type="match status" value="1"/>
</dbReference>
<evidence type="ECO:0000313" key="3">
    <source>
        <dbReference type="EMBL" id="MEJ8566221.1"/>
    </source>
</evidence>
<evidence type="ECO:0000259" key="2">
    <source>
        <dbReference type="PROSITE" id="PS50405"/>
    </source>
</evidence>
<feature type="domain" description="GST N-terminal" evidence="1">
    <location>
        <begin position="1"/>
        <end position="77"/>
    </location>
</feature>
<dbReference type="InterPro" id="IPR050983">
    <property type="entry name" value="GST_Omega/HSP26"/>
</dbReference>
<protein>
    <submittedName>
        <fullName evidence="3">Glutathione S-transferase family protein</fullName>
    </submittedName>
</protein>
<dbReference type="Pfam" id="PF13417">
    <property type="entry name" value="GST_N_3"/>
    <property type="match status" value="1"/>
</dbReference>
<comment type="caution">
    <text evidence="3">The sequence shown here is derived from an EMBL/GenBank/DDBJ whole genome shotgun (WGS) entry which is preliminary data.</text>
</comment>
<dbReference type="PROSITE" id="PS50404">
    <property type="entry name" value="GST_NTER"/>
    <property type="match status" value="1"/>
</dbReference>
<dbReference type="InterPro" id="IPR040079">
    <property type="entry name" value="Glutathione_S-Trfase"/>
</dbReference>
<dbReference type="InterPro" id="IPR036282">
    <property type="entry name" value="Glutathione-S-Trfase_C_sf"/>
</dbReference>
<feature type="domain" description="GST C-terminal" evidence="2">
    <location>
        <begin position="82"/>
        <end position="208"/>
    </location>
</feature>
<dbReference type="SUPFAM" id="SSF52833">
    <property type="entry name" value="Thioredoxin-like"/>
    <property type="match status" value="1"/>
</dbReference>